<proteinExistence type="predicted"/>
<protein>
    <submittedName>
        <fullName evidence="1">Uncharacterized protein</fullName>
    </submittedName>
</protein>
<organism evidence="1 2">
    <name type="scientific">Streptomyces gobitricini</name>
    <dbReference type="NCBI Taxonomy" id="68211"/>
    <lineage>
        <taxon>Bacteria</taxon>
        <taxon>Bacillati</taxon>
        <taxon>Actinomycetota</taxon>
        <taxon>Actinomycetes</taxon>
        <taxon>Kitasatosporales</taxon>
        <taxon>Streptomycetaceae</taxon>
        <taxon>Streptomyces</taxon>
    </lineage>
</organism>
<comment type="caution">
    <text evidence="1">The sequence shown here is derived from an EMBL/GenBank/DDBJ whole genome shotgun (WGS) entry which is preliminary data.</text>
</comment>
<sequence>MNLPLIYSSTQWHDYWKLMVPASQREQRRGNHIADLIAADGCVVEIQHASMSPTKIMGRELDHGHMVWIWDGRSAYASGALLLTAFADGIVSFRWKNQRRNLRTCRRPYFLDLWMLGKSGERVLLKVDILNEDGTGSGQLVTHDIMRLWIVSGLPRRPLAELPEGSGIPSVKFAAAVA</sequence>
<reference evidence="1 2" key="1">
    <citation type="journal article" date="2019" name="Int. J. Syst. Evol. Microbiol.">
        <title>The Global Catalogue of Microorganisms (GCM) 10K type strain sequencing project: providing services to taxonomists for standard genome sequencing and annotation.</title>
        <authorList>
            <consortium name="The Broad Institute Genomics Platform"/>
            <consortium name="The Broad Institute Genome Sequencing Center for Infectious Disease"/>
            <person name="Wu L."/>
            <person name="Ma J."/>
        </authorList>
    </citation>
    <scope>NUCLEOTIDE SEQUENCE [LARGE SCALE GENOMIC DNA]</scope>
    <source>
        <strain evidence="1 2">JCM 5062</strain>
    </source>
</reference>
<gene>
    <name evidence="1" type="ORF">GCM10010393_59800</name>
</gene>
<accession>A0ABN3NCT0</accession>
<evidence type="ECO:0000313" key="2">
    <source>
        <dbReference type="Proteomes" id="UP001499942"/>
    </source>
</evidence>
<dbReference type="Proteomes" id="UP001499942">
    <property type="component" value="Unassembled WGS sequence"/>
</dbReference>
<dbReference type="EMBL" id="BAAASR010000051">
    <property type="protein sequence ID" value="GAA2518867.1"/>
    <property type="molecule type" value="Genomic_DNA"/>
</dbReference>
<evidence type="ECO:0000313" key="1">
    <source>
        <dbReference type="EMBL" id="GAA2518867.1"/>
    </source>
</evidence>
<dbReference type="RefSeq" id="WP_344366996.1">
    <property type="nucleotide sequence ID" value="NZ_BAAASR010000051.1"/>
</dbReference>
<keyword evidence="2" id="KW-1185">Reference proteome</keyword>
<name>A0ABN3NCT0_9ACTN</name>